<dbReference type="InterPro" id="IPR002347">
    <property type="entry name" value="SDR_fam"/>
</dbReference>
<dbReference type="GO" id="GO:0050664">
    <property type="term" value="F:oxidoreductase activity, acting on NAD(P)H, oxygen as acceptor"/>
    <property type="evidence" value="ECO:0007669"/>
    <property type="project" value="TreeGrafter"/>
</dbReference>
<dbReference type="PRINTS" id="PR00081">
    <property type="entry name" value="GDHRDH"/>
</dbReference>
<gene>
    <name evidence="3" type="ORF">EKO23_18955</name>
</gene>
<dbReference type="EMBL" id="SDKM01000032">
    <property type="protein sequence ID" value="RYP83539.1"/>
    <property type="molecule type" value="Genomic_DNA"/>
</dbReference>
<sequence length="261" mass="26012">MDRPVALVTGAARGIGAATVRRLRTEGYAVCALDVATGGDHGLPGVGYDLASRAELDGQSADDVLTVVADVRDPAALEEAADRTVAAYGRLDVAVAAAAVVVGGQPLWKTPAAHLETLWAVDVLGVQHLAAATVPRMLAGRDPSRGRFVAVASAAGSRGLFHLAAYSAAKHAVVGLVRGLAADLVGTGVTATAVSPGATDTAMLAATADLYGVTPADLAGSQLLREPLDPDEVAAVVAFCCSPEGRALNGSVVAADGGFAG</sequence>
<dbReference type="PANTHER" id="PTHR43008">
    <property type="entry name" value="BENZIL REDUCTASE"/>
    <property type="match status" value="1"/>
</dbReference>
<evidence type="ECO:0000256" key="1">
    <source>
        <dbReference type="ARBA" id="ARBA00006484"/>
    </source>
</evidence>
<evidence type="ECO:0000256" key="2">
    <source>
        <dbReference type="ARBA" id="ARBA00023002"/>
    </source>
</evidence>
<protein>
    <submittedName>
        <fullName evidence="3">SDR family oxidoreductase</fullName>
    </submittedName>
</protein>
<proteinExistence type="inferred from homology"/>
<dbReference type="InterPro" id="IPR036291">
    <property type="entry name" value="NAD(P)-bd_dom_sf"/>
</dbReference>
<reference evidence="3 4" key="1">
    <citation type="submission" date="2019-01" db="EMBL/GenBank/DDBJ databases">
        <title>Nocardioides guangzhouensis sp. nov., an actinobacterium isolated from soil.</title>
        <authorList>
            <person name="Fu Y."/>
            <person name="Cai Y."/>
            <person name="Lin Z."/>
            <person name="Chen P."/>
        </authorList>
    </citation>
    <scope>NUCLEOTIDE SEQUENCE [LARGE SCALE GENOMIC DNA]</scope>
    <source>
        <strain evidence="3 4">130</strain>
    </source>
</reference>
<comment type="caution">
    <text evidence="3">The sequence shown here is derived from an EMBL/GenBank/DDBJ whole genome shotgun (WGS) entry which is preliminary data.</text>
</comment>
<dbReference type="SUPFAM" id="SSF51735">
    <property type="entry name" value="NAD(P)-binding Rossmann-fold domains"/>
    <property type="match status" value="1"/>
</dbReference>
<dbReference type="Proteomes" id="UP000295198">
    <property type="component" value="Unassembled WGS sequence"/>
</dbReference>
<dbReference type="NCBIfam" id="TIGR04504">
    <property type="entry name" value="SDR_subfam_2"/>
    <property type="match status" value="1"/>
</dbReference>
<dbReference type="Pfam" id="PF13561">
    <property type="entry name" value="adh_short_C2"/>
    <property type="match status" value="1"/>
</dbReference>
<evidence type="ECO:0000313" key="4">
    <source>
        <dbReference type="Proteomes" id="UP000295198"/>
    </source>
</evidence>
<dbReference type="InterPro" id="IPR030981">
    <property type="entry name" value="SDR_subfam_2"/>
</dbReference>
<dbReference type="Gene3D" id="3.40.50.720">
    <property type="entry name" value="NAD(P)-binding Rossmann-like Domain"/>
    <property type="match status" value="1"/>
</dbReference>
<dbReference type="InterPro" id="IPR020904">
    <property type="entry name" value="Sc_DH/Rdtase_CS"/>
</dbReference>
<accession>A0A4V1XYK2</accession>
<dbReference type="RefSeq" id="WP_134719692.1">
    <property type="nucleotide sequence ID" value="NZ_SDKM01000032.1"/>
</dbReference>
<keyword evidence="2" id="KW-0560">Oxidoreductase</keyword>
<dbReference type="AlphaFoldDB" id="A0A4V1XYK2"/>
<dbReference type="PROSITE" id="PS00061">
    <property type="entry name" value="ADH_SHORT"/>
    <property type="match status" value="1"/>
</dbReference>
<organism evidence="3 4">
    <name type="scientific">Nocardioides guangzhouensis</name>
    <dbReference type="NCBI Taxonomy" id="2497878"/>
    <lineage>
        <taxon>Bacteria</taxon>
        <taxon>Bacillati</taxon>
        <taxon>Actinomycetota</taxon>
        <taxon>Actinomycetes</taxon>
        <taxon>Propionibacteriales</taxon>
        <taxon>Nocardioidaceae</taxon>
        <taxon>Nocardioides</taxon>
    </lineage>
</organism>
<dbReference type="PANTHER" id="PTHR43008:SF4">
    <property type="entry name" value="CHAIN DEHYDROGENASE, PUTATIVE (AFU_ORTHOLOGUE AFUA_4G08710)-RELATED"/>
    <property type="match status" value="1"/>
</dbReference>
<dbReference type="CDD" id="cd05233">
    <property type="entry name" value="SDR_c"/>
    <property type="match status" value="1"/>
</dbReference>
<evidence type="ECO:0000313" key="3">
    <source>
        <dbReference type="EMBL" id="RYP83539.1"/>
    </source>
</evidence>
<name>A0A4V1XYK2_9ACTN</name>
<dbReference type="OrthoDB" id="4535149at2"/>
<keyword evidence="4" id="KW-1185">Reference proteome</keyword>
<dbReference type="NCBIfam" id="NF040491">
    <property type="entry name" value="SDR_subfam_4"/>
    <property type="match status" value="1"/>
</dbReference>
<comment type="similarity">
    <text evidence="1">Belongs to the short-chain dehydrogenases/reductases (SDR) family.</text>
</comment>
<dbReference type="PRINTS" id="PR00080">
    <property type="entry name" value="SDRFAMILY"/>
</dbReference>